<keyword evidence="2" id="KW-1185">Reference proteome</keyword>
<name>A0ABT9ADZ4_9BACT</name>
<dbReference type="Proteomes" id="UP001167796">
    <property type="component" value="Unassembled WGS sequence"/>
</dbReference>
<dbReference type="RefSeq" id="WP_305012271.1">
    <property type="nucleotide sequence ID" value="NZ_JAUQSX010000007.1"/>
</dbReference>
<evidence type="ECO:0000313" key="1">
    <source>
        <dbReference type="EMBL" id="MDO7847594.1"/>
    </source>
</evidence>
<protein>
    <submittedName>
        <fullName evidence="1">Uncharacterized protein</fullName>
    </submittedName>
</protein>
<dbReference type="EMBL" id="JAUQSX010000007">
    <property type="protein sequence ID" value="MDO7847594.1"/>
    <property type="molecule type" value="Genomic_DNA"/>
</dbReference>
<accession>A0ABT9ADZ4</accession>
<proteinExistence type="predicted"/>
<sequence length="82" mass="8999">MALILTTNHGTIQFNLPFTLTNSKDFGNAVKELISVQADGQELEYIKQAFTNLPMRVGSPQTPGGLVVTWYGELAKFIVSNL</sequence>
<organism evidence="1 2">
    <name type="scientific">Hymenobacter mellowenesis</name>
    <dbReference type="NCBI Taxonomy" id="3063995"/>
    <lineage>
        <taxon>Bacteria</taxon>
        <taxon>Pseudomonadati</taxon>
        <taxon>Bacteroidota</taxon>
        <taxon>Cytophagia</taxon>
        <taxon>Cytophagales</taxon>
        <taxon>Hymenobacteraceae</taxon>
        <taxon>Hymenobacter</taxon>
    </lineage>
</organism>
<evidence type="ECO:0000313" key="2">
    <source>
        <dbReference type="Proteomes" id="UP001167796"/>
    </source>
</evidence>
<gene>
    <name evidence="1" type="ORF">Q5H92_14585</name>
</gene>
<comment type="caution">
    <text evidence="1">The sequence shown here is derived from an EMBL/GenBank/DDBJ whole genome shotgun (WGS) entry which is preliminary data.</text>
</comment>
<reference evidence="1" key="1">
    <citation type="submission" date="2023-07" db="EMBL/GenBank/DDBJ databases">
        <authorList>
            <person name="Kim M.K."/>
        </authorList>
    </citation>
    <scope>NUCLEOTIDE SEQUENCE</scope>
    <source>
        <strain evidence="1">M29</strain>
    </source>
</reference>